<evidence type="ECO:0000313" key="1">
    <source>
        <dbReference type="EMBL" id="WUQ18247.1"/>
    </source>
</evidence>
<dbReference type="RefSeq" id="WP_328966192.1">
    <property type="nucleotide sequence ID" value="NZ_CP108091.1"/>
</dbReference>
<evidence type="ECO:0000313" key="2">
    <source>
        <dbReference type="Proteomes" id="UP001432039"/>
    </source>
</evidence>
<keyword evidence="2" id="KW-1185">Reference proteome</keyword>
<gene>
    <name evidence="1" type="ORF">OG517_43275</name>
</gene>
<sequence length="221" mass="23959">MMENRRSPRRDLDGTLRDGAAAAGVELPRSPEPAVPNIFHRALLEPGARLLLGGTADVGIEDLLESWEQAWPDHAEKLEFIREAHRQAELAGTNLMAQSPMAEGMAGMVRTIETADDKELCEAVRSCTKASGLLGVLMQRAVYEPEILARLMSDAMWNQWARVGGIAPDGAAGAAAVAISTFQYLAMPDWAADLDRYVRVMHALDAAYPVPLDTPEAEGSH</sequence>
<accession>A0ABZ1TSM4</accession>
<proteinExistence type="predicted"/>
<name>A0ABZ1TSM4_STRVG</name>
<reference evidence="1" key="1">
    <citation type="submission" date="2022-10" db="EMBL/GenBank/DDBJ databases">
        <title>The complete genomes of actinobacterial strains from the NBC collection.</title>
        <authorList>
            <person name="Joergensen T.S."/>
            <person name="Alvarez Arevalo M."/>
            <person name="Sterndorff E.B."/>
            <person name="Faurdal D."/>
            <person name="Vuksanovic O."/>
            <person name="Mourched A.-S."/>
            <person name="Charusanti P."/>
            <person name="Shaw S."/>
            <person name="Blin K."/>
            <person name="Weber T."/>
        </authorList>
    </citation>
    <scope>NUCLEOTIDE SEQUENCE</scope>
    <source>
        <strain evidence="1">NBC_00248</strain>
        <plasmid evidence="1">unnamed1</plasmid>
    </source>
</reference>
<protein>
    <recommendedName>
        <fullName evidence="3">TetR family transcriptional regulator</fullName>
    </recommendedName>
</protein>
<dbReference type="Proteomes" id="UP001432039">
    <property type="component" value="Plasmid unnamed1"/>
</dbReference>
<dbReference type="EMBL" id="CP108091">
    <property type="protein sequence ID" value="WUQ18247.1"/>
    <property type="molecule type" value="Genomic_DNA"/>
</dbReference>
<geneLocation type="plasmid" evidence="1 2">
    <name>unnamed1</name>
</geneLocation>
<evidence type="ECO:0008006" key="3">
    <source>
        <dbReference type="Google" id="ProtNLM"/>
    </source>
</evidence>
<keyword evidence="1" id="KW-0614">Plasmid</keyword>
<organism evidence="1 2">
    <name type="scientific">Streptomyces virginiae</name>
    <name type="common">Streptomyces cinnamonensis</name>
    <dbReference type="NCBI Taxonomy" id="1961"/>
    <lineage>
        <taxon>Bacteria</taxon>
        <taxon>Bacillati</taxon>
        <taxon>Actinomycetota</taxon>
        <taxon>Actinomycetes</taxon>
        <taxon>Kitasatosporales</taxon>
        <taxon>Streptomycetaceae</taxon>
        <taxon>Streptomyces</taxon>
    </lineage>
</organism>